<keyword evidence="4" id="KW-0696">RNA-directed RNA polymerase</keyword>
<feature type="region of interest" description="Disordered" evidence="14">
    <location>
        <begin position="182"/>
        <end position="237"/>
    </location>
</feature>
<evidence type="ECO:0000256" key="3">
    <source>
        <dbReference type="ARBA" id="ARBA00020936"/>
    </source>
</evidence>
<name>A0AAT9JB67_9SECO</name>
<dbReference type="EMBL" id="BK065074">
    <property type="protein sequence ID" value="DBA54743.1"/>
    <property type="molecule type" value="Genomic_RNA"/>
</dbReference>
<dbReference type="Pfam" id="PF00680">
    <property type="entry name" value="RdRP_1"/>
    <property type="match status" value="1"/>
</dbReference>
<feature type="compositionally biased region" description="Basic residues" evidence="14">
    <location>
        <begin position="194"/>
        <end position="216"/>
    </location>
</feature>
<dbReference type="GO" id="GO:0039694">
    <property type="term" value="P:viral RNA genome replication"/>
    <property type="evidence" value="ECO:0007669"/>
    <property type="project" value="InterPro"/>
</dbReference>
<keyword evidence="15" id="KW-0472">Membrane</keyword>
<evidence type="ECO:0000256" key="13">
    <source>
        <dbReference type="ARBA" id="ARBA00031919"/>
    </source>
</evidence>
<evidence type="ECO:0000256" key="4">
    <source>
        <dbReference type="ARBA" id="ARBA00022484"/>
    </source>
</evidence>
<reference evidence="18" key="2">
    <citation type="journal article" date="2024" name="Arch. Virol.">
        <title>Probing of plant transcriptomes reveals the hidden genetic diversity of the family Secoviridae.</title>
        <authorList>
            <person name="Sidharthan V.K."/>
            <person name="Reddy V."/>
            <person name="Kiran G."/>
            <person name="Rajeswari V."/>
            <person name="Baranwal V.K."/>
            <person name="Kumar M.K."/>
            <person name="Kumar K.S."/>
        </authorList>
    </citation>
    <scope>NUCLEOTIDE SEQUENCE</scope>
    <source>
        <strain evidence="18">Thy vul</strain>
    </source>
</reference>
<dbReference type="SUPFAM" id="SSF56672">
    <property type="entry name" value="DNA/RNA polymerases"/>
    <property type="match status" value="1"/>
</dbReference>
<dbReference type="InterPro" id="IPR007094">
    <property type="entry name" value="RNA-dir_pol_PSvirus"/>
</dbReference>
<keyword evidence="8" id="KW-0547">Nucleotide-binding</keyword>
<evidence type="ECO:0000256" key="7">
    <source>
        <dbReference type="ARBA" id="ARBA00022695"/>
    </source>
</evidence>
<evidence type="ECO:0000256" key="1">
    <source>
        <dbReference type="ARBA" id="ARBA00004149"/>
    </source>
</evidence>
<dbReference type="GO" id="GO:0006351">
    <property type="term" value="P:DNA-templated transcription"/>
    <property type="evidence" value="ECO:0007669"/>
    <property type="project" value="InterPro"/>
</dbReference>
<dbReference type="InterPro" id="IPR001205">
    <property type="entry name" value="RNA-dir_pol_C"/>
</dbReference>
<keyword evidence="6 15" id="KW-0812">Transmembrane</keyword>
<dbReference type="CDD" id="cd23196">
    <property type="entry name" value="Secoviridae_RdRp"/>
    <property type="match status" value="1"/>
</dbReference>
<evidence type="ECO:0000256" key="5">
    <source>
        <dbReference type="ARBA" id="ARBA00022679"/>
    </source>
</evidence>
<reference evidence="18" key="1">
    <citation type="submission" date="2023-11" db="EMBL/GenBank/DDBJ databases">
        <authorList>
            <person name="Sidharthan V.K."/>
            <person name="Reddy V."/>
            <person name="Kiran G."/>
            <person name="Rajeswari V."/>
            <person name="Baranwal V.K."/>
        </authorList>
    </citation>
    <scope>NUCLEOTIDE SEQUENCE</scope>
    <source>
        <strain evidence="18">Thy vul</strain>
    </source>
</reference>
<feature type="transmembrane region" description="Helical" evidence="15">
    <location>
        <begin position="518"/>
        <end position="538"/>
    </location>
</feature>
<evidence type="ECO:0000256" key="14">
    <source>
        <dbReference type="SAM" id="MobiDB-lite"/>
    </source>
</evidence>
<dbReference type="Gene3D" id="3.30.70.270">
    <property type="match status" value="1"/>
</dbReference>
<evidence type="ECO:0000256" key="12">
    <source>
        <dbReference type="ARBA" id="ARBA00022989"/>
    </source>
</evidence>
<feature type="domain" description="SF3 helicase" evidence="17">
    <location>
        <begin position="729"/>
        <end position="893"/>
    </location>
</feature>
<dbReference type="InterPro" id="IPR014759">
    <property type="entry name" value="Helicase_SF3_ssRNA_vir"/>
</dbReference>
<keyword evidence="12 15" id="KW-1133">Transmembrane helix</keyword>
<evidence type="ECO:0000256" key="11">
    <source>
        <dbReference type="ARBA" id="ARBA00022953"/>
    </source>
</evidence>
<dbReference type="GO" id="GO:0005524">
    <property type="term" value="F:ATP binding"/>
    <property type="evidence" value="ECO:0007669"/>
    <property type="project" value="UniProtKB-KW"/>
</dbReference>
<dbReference type="GO" id="GO:0016787">
    <property type="term" value="F:hydrolase activity"/>
    <property type="evidence" value="ECO:0007669"/>
    <property type="project" value="UniProtKB-KW"/>
</dbReference>
<evidence type="ECO:0000259" key="17">
    <source>
        <dbReference type="PROSITE" id="PS51218"/>
    </source>
</evidence>
<feature type="transmembrane region" description="Helical" evidence="15">
    <location>
        <begin position="485"/>
        <end position="511"/>
    </location>
</feature>
<evidence type="ECO:0000313" key="18">
    <source>
        <dbReference type="EMBL" id="DBA54743.1"/>
    </source>
</evidence>
<proteinExistence type="predicted"/>
<dbReference type="PROSITE" id="PS50507">
    <property type="entry name" value="RDRP_SSRNA_POS"/>
    <property type="match status" value="1"/>
</dbReference>
<keyword evidence="7" id="KW-0548">Nucleotidyltransferase</keyword>
<dbReference type="InterPro" id="IPR043502">
    <property type="entry name" value="DNA/RNA_pol_sf"/>
</dbReference>
<protein>
    <recommendedName>
        <fullName evidence="3">RNA1 polyprotein</fullName>
    </recommendedName>
    <alternativeName>
        <fullName evidence="13">P1</fullName>
    </alternativeName>
</protein>
<accession>A0AAT9JB67</accession>
<dbReference type="InterPro" id="IPR043128">
    <property type="entry name" value="Rev_trsase/Diguanyl_cyclase"/>
</dbReference>
<dbReference type="GO" id="GO:0003968">
    <property type="term" value="F:RNA-directed RNA polymerase activity"/>
    <property type="evidence" value="ECO:0007669"/>
    <property type="project" value="UniProtKB-KW"/>
</dbReference>
<feature type="domain" description="RdRp catalytic" evidence="16">
    <location>
        <begin position="1751"/>
        <end position="1876"/>
    </location>
</feature>
<evidence type="ECO:0000256" key="15">
    <source>
        <dbReference type="SAM" id="Phobius"/>
    </source>
</evidence>
<evidence type="ECO:0000256" key="8">
    <source>
        <dbReference type="ARBA" id="ARBA00022741"/>
    </source>
</evidence>
<keyword evidence="5" id="KW-0808">Transferase</keyword>
<keyword evidence="10" id="KW-0067">ATP-binding</keyword>
<evidence type="ECO:0000256" key="6">
    <source>
        <dbReference type="ARBA" id="ARBA00022692"/>
    </source>
</evidence>
<dbReference type="PROSITE" id="PS51218">
    <property type="entry name" value="SF3_HELICASE_2"/>
    <property type="match status" value="1"/>
</dbReference>
<dbReference type="InterPro" id="IPR000605">
    <property type="entry name" value="Helicase_SF3_ssDNA/RNA_vir"/>
</dbReference>
<dbReference type="GO" id="GO:0003723">
    <property type="term" value="F:RNA binding"/>
    <property type="evidence" value="ECO:0007669"/>
    <property type="project" value="InterPro"/>
</dbReference>
<keyword evidence="11" id="KW-0693">Viral RNA replication</keyword>
<comment type="subcellular location">
    <subcellularLocation>
        <location evidence="1">Host endoplasmic reticulum lumen</location>
    </subcellularLocation>
    <subcellularLocation>
        <location evidence="2">Host endoplasmic reticulum membrane</location>
        <topology evidence="2">Single-pass membrane protein</topology>
    </subcellularLocation>
</comment>
<sequence length="2196" mass="246341">MSFHCPISSCLNFRNRFSRADMREQGQYCTATMCGALLVKAVAVPTVTVPRATAQKPVATQAVSDETFFFGPRPKPAYLLAVLDTRRAEERAQAARALRAAAGEAAFEAAFERAAVLGRELSERKEAKKALAKKKEVAKAAFEKREAKRASMRAALAVAAHRAALVVAKKKSIARQCWAKAQEKKKAQDVPNGHHSRGAKRRSALRCAQRRASKRRAQSEPKKVVRPRKVSPSSPPPVAIPIATLSPPPSHPFSYFPHPEESELSWDSSDCPLFVGYQSTAAMCRVVAEANKCLPHLLAVTPEAAHDLQQYVIRLPHVPGDELSFVCRALSWLAMLFPLMPVQGVVDSYFPLELIEADKRDACLKSIIETAHVVCWLQYGPQETHTLLDSVYGIANRIRNIKNCTAEYASAKFNDACSFAKEKTSAAIDFILSEVKDKFMAILGPHVQRAQRLKVEIENFWDSCVSWAKNMWTKAHLAIQATGVFGIWAIIVLIIVGIMHIVEGLLIAIGIPIPPGSMVAILTTALFAGIGFTIYSMGKSYISFLQQLRTTINMCVLPEAVADAIPNSPENAMIEPHSFMDTAMAPVYFMESIGNGLSFFAKDSVTVLGKFGNSLEGIRKGTNCIRDFLTLLFDSFGNAYEYVSGKRTSFFRNLACAVKVDLVKWTADARSLVEYFEIAGSLDKIEYYRVRELIYQGQEMMDVMNQRQTSHTSSNFLRTVGKHVEDLKNVRAKCARSLKFPGWRRQPFWVYTFGASQCGKSTLANYLMPLLMSHMGWDPQDVYSKDPVDGYWSGYYQQKGLKMNDLSAVNPKNVTCLEQQMIPLISTESKLVSSAEIEGKGVEFMSEVVVSSSNVDDAPTGAEILDADAYRQRRKVLLKCRRAAEYIHNEDGTRVERVTPEGKLVCKPYDPHNALGCTEVMWLHPVTFTPLAGPPGQWHLAEHTIPLVKHAMDDHFRIEDAKMEAWEKQLGMRSHTSKQMTSYLQEMIKALGTIAPSKACTSGNLRHFLVAVDGKAYALNPAGVATLLDEPYEAMEELERQTLMNYRLEFPKALLSHATLTYEDTFHARYVRGILDAMTSNGATILSVDKMCSKSDAMHQELWRELGLSERIFLRVSQKALNSLRDSPHFKENIATTYLQSMKNACECIVDNKERILFFFCAVALVGITSWSFFSLLKSFAGGGLSFGAGMALKSQLETHSSVMSSGSVVSAFARTNIPSVWGKQMPFTHAHSQLEARQFNAHEDGLAFLACRLVGTGGQSETAMLFGPRSIALCAHQVPMIPDDTRVTIHYYDKSRQARCFEFTWRHANVWEQPNEEVVVYKDDQLTCLPVHNSANYLRGEQVLPTVISINGLSIKKRKFFDQNTLPKADRSLDPEELILRTWTDRATLCTSEQEISNEKYKRVLNRYYVSTYPSGHHDSGGIISTMYQGRRVAVGMHCGGIKDGYVFKSTIALLPASTTVIQPHSAPDFFTPSSGIVKNGYVKIGWIEDHSKRPHTGTKTALVPIEPKLALPLPDGVVTKIPAILSKKDPRLQTDVKPEYKDYDPLKNGMEKFAEPMLRLDDDLLESVCEDIYQTWYDALPHFNGEPQYLEKVSLEVALNGIPGEACYDAMRMDTSEGYPYILERKPGQSGKARYILVDEEGVRSLVEGSTVHRDYTELSAKIYREIPVLNCVECPKDELLKPSKVFDKPGTRLFDTLPFTHNILLREYFLNFCAFLQHNRFTLPCSVGINPYSREWTWLFDRLAEKSDKALNCDYSKFDGLISSQIYRHMVATINRLFRDGEEANCARKNLFMMFSSRRSIAGDQVYMVNGGMPSGCALTVVINSVLNEMLIRYVYLKVTPAPARNYFSKYVALVVYGDDNLISIHSDVVKYFDGPVIQQELKAVGVTITDGTDKLSPTLNRKPLLSLDFLKRGFRRNEDGSVFAPLDKGSLYSRLYYTTAGDNGMYQLDILHDNVKSFLEELYLHPDSTEEFNRVRSFYVQRIPSWSTTLPSWRHAAAFIAEQQAGVKPWQPHRFLETRPHGGEEKMMAGQDHCDQAIWATPQIAICGVKYKPHDLSTCFIVAIDTPLFPEEYHCGIRCTSEVGQGRGALPTNRWAASFSSPKKFPTLHQAYKDGKIIYFRSRMPYFWGWCAAIKFAAAFNICTVSLLAKYEAVKPRNAGSIAPIVACKEYRKAFARPVFDWSGIKDRVQQE</sequence>
<feature type="transmembrane region" description="Helical" evidence="15">
    <location>
        <begin position="2130"/>
        <end position="2153"/>
    </location>
</feature>
<keyword evidence="9" id="KW-0378">Hydrolase</keyword>
<dbReference type="GO" id="GO:0003724">
    <property type="term" value="F:RNA helicase activity"/>
    <property type="evidence" value="ECO:0007669"/>
    <property type="project" value="InterPro"/>
</dbReference>
<organism evidence="18">
    <name type="scientific">Common thyme nepovirus</name>
    <dbReference type="NCBI Taxonomy" id="3115764"/>
    <lineage>
        <taxon>Viruses</taxon>
        <taxon>Riboviria</taxon>
        <taxon>Orthornavirae</taxon>
        <taxon>Pisuviricota</taxon>
        <taxon>Pisoniviricetes</taxon>
        <taxon>Picornavirales</taxon>
        <taxon>Secoviridae</taxon>
        <taxon>Comovirinae</taxon>
        <taxon>Nepovirus</taxon>
    </lineage>
</organism>
<evidence type="ECO:0000256" key="9">
    <source>
        <dbReference type="ARBA" id="ARBA00022801"/>
    </source>
</evidence>
<evidence type="ECO:0000256" key="10">
    <source>
        <dbReference type="ARBA" id="ARBA00022840"/>
    </source>
</evidence>
<dbReference type="GO" id="GO:0044166">
    <property type="term" value="C:host cell endoplasmic reticulum lumen"/>
    <property type="evidence" value="ECO:0007669"/>
    <property type="project" value="UniProtKB-SubCell"/>
</dbReference>
<dbReference type="GO" id="GO:0044167">
    <property type="term" value="C:host cell endoplasmic reticulum membrane"/>
    <property type="evidence" value="ECO:0007669"/>
    <property type="project" value="UniProtKB-SubCell"/>
</dbReference>
<evidence type="ECO:0000256" key="2">
    <source>
        <dbReference type="ARBA" id="ARBA00004517"/>
    </source>
</evidence>
<evidence type="ECO:0000259" key="16">
    <source>
        <dbReference type="PROSITE" id="PS50507"/>
    </source>
</evidence>
<dbReference type="Pfam" id="PF00910">
    <property type="entry name" value="RNA_helicase"/>
    <property type="match status" value="1"/>
</dbReference>